<sequence length="134" mass="14888">MSEPEYIYRWSKLCLSTVSLIIISPHLIGGCQVFVFFMNLYTLLSNLIWLILASNDYPVEIASLLPVLGVENVITLGSFMCITGNTEDENGLSSYEMVAVVSGILWGVHTSHITHLVSKKEPGRLIGLEEPFEI</sequence>
<protein>
    <submittedName>
        <fullName evidence="2">Uncharacterized protein</fullName>
    </submittedName>
</protein>
<evidence type="ECO:0000256" key="1">
    <source>
        <dbReference type="SAM" id="Phobius"/>
    </source>
</evidence>
<dbReference type="AlphaFoldDB" id="A0A6C0IY55"/>
<reference evidence="2" key="1">
    <citation type="journal article" date="2020" name="Nature">
        <title>Giant virus diversity and host interactions through global metagenomics.</title>
        <authorList>
            <person name="Schulz F."/>
            <person name="Roux S."/>
            <person name="Paez-Espino D."/>
            <person name="Jungbluth S."/>
            <person name="Walsh D.A."/>
            <person name="Denef V.J."/>
            <person name="McMahon K.D."/>
            <person name="Konstantinidis K.T."/>
            <person name="Eloe-Fadrosh E.A."/>
            <person name="Kyrpides N.C."/>
            <person name="Woyke T."/>
        </authorList>
    </citation>
    <scope>NUCLEOTIDE SEQUENCE</scope>
    <source>
        <strain evidence="2">GVMAG-M-3300025652-16</strain>
    </source>
</reference>
<feature type="transmembrane region" description="Helical" evidence="1">
    <location>
        <begin position="7"/>
        <end position="28"/>
    </location>
</feature>
<dbReference type="EMBL" id="MN740292">
    <property type="protein sequence ID" value="QHT98274.1"/>
    <property type="molecule type" value="Genomic_DNA"/>
</dbReference>
<proteinExistence type="predicted"/>
<name>A0A6C0IY55_9ZZZZ</name>
<keyword evidence="1" id="KW-0812">Transmembrane</keyword>
<organism evidence="2">
    <name type="scientific">viral metagenome</name>
    <dbReference type="NCBI Taxonomy" id="1070528"/>
    <lineage>
        <taxon>unclassified sequences</taxon>
        <taxon>metagenomes</taxon>
        <taxon>organismal metagenomes</taxon>
    </lineage>
</organism>
<accession>A0A6C0IY55</accession>
<keyword evidence="1" id="KW-0472">Membrane</keyword>
<keyword evidence="1" id="KW-1133">Transmembrane helix</keyword>
<evidence type="ECO:0000313" key="2">
    <source>
        <dbReference type="EMBL" id="QHT98274.1"/>
    </source>
</evidence>